<reference evidence="1" key="1">
    <citation type="journal article" date="2020" name="mSystems">
        <title>Genome- and Community-Level Interaction Insights into Carbon Utilization and Element Cycling Functions of Hydrothermarchaeota in Hydrothermal Sediment.</title>
        <authorList>
            <person name="Zhou Z."/>
            <person name="Liu Y."/>
            <person name="Xu W."/>
            <person name="Pan J."/>
            <person name="Luo Z.H."/>
            <person name="Li M."/>
        </authorList>
    </citation>
    <scope>NUCLEOTIDE SEQUENCE [LARGE SCALE GENOMIC DNA]</scope>
    <source>
        <strain evidence="1">SpSt-658</strain>
    </source>
</reference>
<dbReference type="AlphaFoldDB" id="A0A7C4D0U0"/>
<organism evidence="1">
    <name type="scientific">Ignisphaera aggregans</name>
    <dbReference type="NCBI Taxonomy" id="334771"/>
    <lineage>
        <taxon>Archaea</taxon>
        <taxon>Thermoproteota</taxon>
        <taxon>Thermoprotei</taxon>
        <taxon>Desulfurococcales</taxon>
        <taxon>Desulfurococcaceae</taxon>
        <taxon>Ignisphaera</taxon>
    </lineage>
</organism>
<evidence type="ECO:0008006" key="2">
    <source>
        <dbReference type="Google" id="ProtNLM"/>
    </source>
</evidence>
<gene>
    <name evidence="1" type="ORF">ENU31_03205</name>
</gene>
<protein>
    <recommendedName>
        <fullName evidence="2">DUF4350 domain-containing protein</fullName>
    </recommendedName>
</protein>
<comment type="caution">
    <text evidence="1">The sequence shown here is derived from an EMBL/GenBank/DDBJ whole genome shotgun (WGS) entry which is preliminary data.</text>
</comment>
<accession>A0A7C4D0U0</accession>
<dbReference type="EMBL" id="DTCA01000102">
    <property type="protein sequence ID" value="HGM07401.1"/>
    <property type="molecule type" value="Genomic_DNA"/>
</dbReference>
<sequence length="294" mass="34012">MSLEMDPPSVYNRGFGGLERYAVDAMLGKKVEIIFRFSDLYRFDPEDFSLLIVGPDEELQDIEKIIDWISRGGIAIVLDELNYTKPLMTLLGISRGDMFNIIDVADCHFDGIQMKILVNVFTEILSDNVDDIQQICRYINIPIAIRVRYGKGMIVFIGDSSLVINDVYLKSPQWYRINSEFIRLLSMDRDIIIYEGSRKYSRITSAFIALVISNINNGIPDVMNIVIGDSLMNRLATTIILMFVSVLYTMYKFGIPKYRIDESITFKYVERIEHQEFREKVRKGMLSWIKSTEK</sequence>
<name>A0A7C4D0U0_9CREN</name>
<evidence type="ECO:0000313" key="1">
    <source>
        <dbReference type="EMBL" id="HGM07401.1"/>
    </source>
</evidence>
<proteinExistence type="predicted"/>